<dbReference type="EMBL" id="BMRG01000001">
    <property type="protein sequence ID" value="GGP34843.1"/>
    <property type="molecule type" value="Genomic_DNA"/>
</dbReference>
<dbReference type="Gene3D" id="1.10.150.240">
    <property type="entry name" value="Putative phosphatase, domain 2"/>
    <property type="match status" value="1"/>
</dbReference>
<gene>
    <name evidence="1" type="primary">gph</name>
    <name evidence="1" type="ORF">GCM10010185_01950</name>
</gene>
<dbReference type="Proteomes" id="UP000639606">
    <property type="component" value="Unassembled WGS sequence"/>
</dbReference>
<dbReference type="InterPro" id="IPR023214">
    <property type="entry name" value="HAD_sf"/>
</dbReference>
<dbReference type="SFLD" id="SFLDS00003">
    <property type="entry name" value="Haloacid_Dehalogenase"/>
    <property type="match status" value="1"/>
</dbReference>
<dbReference type="PANTHER" id="PTHR43434:SF1">
    <property type="entry name" value="PHOSPHOGLYCOLATE PHOSPHATASE"/>
    <property type="match status" value="1"/>
</dbReference>
<evidence type="ECO:0000313" key="2">
    <source>
        <dbReference type="Proteomes" id="UP000639606"/>
    </source>
</evidence>
<dbReference type="Gene3D" id="3.40.50.1000">
    <property type="entry name" value="HAD superfamily/HAD-like"/>
    <property type="match status" value="1"/>
</dbReference>
<sequence length="219" mass="22940">MPLIVGFDLDMTLIDPRPGMAAVMDAVAAESGYPLDGAHFAANLGPPLDMTYRDFGVPEEEIPELVARFRALYPEIVIPATVALPGAAESLAAVRELGGTTIVVTGKYRANAALHLAALDWEVDHLFGELWSTGKAEALKLHGACAYVGDHVGDVRGAKAAEAVSVAVVSGPCSAEELTAEGADVVLPDLTGFPDWLRANAERLSAKQVSAANGRRAPR</sequence>
<reference evidence="1" key="1">
    <citation type="journal article" date="2014" name="Int. J. Syst. Evol. Microbiol.">
        <title>Complete genome sequence of Corynebacterium casei LMG S-19264T (=DSM 44701T), isolated from a smear-ripened cheese.</title>
        <authorList>
            <consortium name="US DOE Joint Genome Institute (JGI-PGF)"/>
            <person name="Walter F."/>
            <person name="Albersmeier A."/>
            <person name="Kalinowski J."/>
            <person name="Ruckert C."/>
        </authorList>
    </citation>
    <scope>NUCLEOTIDE SEQUENCE</scope>
    <source>
        <strain evidence="1">JCM 3313</strain>
    </source>
</reference>
<evidence type="ECO:0000313" key="1">
    <source>
        <dbReference type="EMBL" id="GGP34843.1"/>
    </source>
</evidence>
<keyword evidence="2" id="KW-1185">Reference proteome</keyword>
<comment type="caution">
    <text evidence="1">The sequence shown here is derived from an EMBL/GenBank/DDBJ whole genome shotgun (WGS) entry which is preliminary data.</text>
</comment>
<organism evidence="1 2">
    <name type="scientific">Saccharothrix coeruleofusca</name>
    <dbReference type="NCBI Taxonomy" id="33919"/>
    <lineage>
        <taxon>Bacteria</taxon>
        <taxon>Bacillati</taxon>
        <taxon>Actinomycetota</taxon>
        <taxon>Actinomycetes</taxon>
        <taxon>Pseudonocardiales</taxon>
        <taxon>Pseudonocardiaceae</taxon>
        <taxon>Saccharothrix</taxon>
    </lineage>
</organism>
<proteinExistence type="predicted"/>
<dbReference type="AlphaFoldDB" id="A0A918AFC9"/>
<dbReference type="GO" id="GO:0006281">
    <property type="term" value="P:DNA repair"/>
    <property type="evidence" value="ECO:0007669"/>
    <property type="project" value="TreeGrafter"/>
</dbReference>
<protein>
    <submittedName>
        <fullName evidence="1">Hydrolase</fullName>
    </submittedName>
</protein>
<dbReference type="PANTHER" id="PTHR43434">
    <property type="entry name" value="PHOSPHOGLYCOLATE PHOSPHATASE"/>
    <property type="match status" value="1"/>
</dbReference>
<dbReference type="RefSeq" id="WP_189221112.1">
    <property type="nucleotide sequence ID" value="NZ_BMRG01000001.1"/>
</dbReference>
<dbReference type="InterPro" id="IPR041492">
    <property type="entry name" value="HAD_2"/>
</dbReference>
<dbReference type="InterPro" id="IPR023198">
    <property type="entry name" value="PGP-like_dom2"/>
</dbReference>
<name>A0A918AFC9_9PSEU</name>
<dbReference type="SFLD" id="SFLDG01129">
    <property type="entry name" value="C1.5:_HAD__Beta-PGM__Phosphata"/>
    <property type="match status" value="1"/>
</dbReference>
<reference evidence="1" key="2">
    <citation type="submission" date="2020-09" db="EMBL/GenBank/DDBJ databases">
        <authorList>
            <person name="Sun Q."/>
            <person name="Ohkuma M."/>
        </authorList>
    </citation>
    <scope>NUCLEOTIDE SEQUENCE</scope>
    <source>
        <strain evidence="1">JCM 3313</strain>
    </source>
</reference>
<dbReference type="SUPFAM" id="SSF56784">
    <property type="entry name" value="HAD-like"/>
    <property type="match status" value="1"/>
</dbReference>
<dbReference type="InterPro" id="IPR036412">
    <property type="entry name" value="HAD-like_sf"/>
</dbReference>
<accession>A0A918AFC9</accession>
<keyword evidence="1" id="KW-0378">Hydrolase</keyword>
<dbReference type="GO" id="GO:0008967">
    <property type="term" value="F:phosphoglycolate phosphatase activity"/>
    <property type="evidence" value="ECO:0007669"/>
    <property type="project" value="TreeGrafter"/>
</dbReference>
<dbReference type="Pfam" id="PF13419">
    <property type="entry name" value="HAD_2"/>
    <property type="match status" value="1"/>
</dbReference>
<dbReference type="InterPro" id="IPR050155">
    <property type="entry name" value="HAD-like_hydrolase_sf"/>
</dbReference>